<dbReference type="CDD" id="cd06326">
    <property type="entry name" value="PBP1_ABC_ligand_binding-like"/>
    <property type="match status" value="1"/>
</dbReference>
<dbReference type="Proteomes" id="UP000295182">
    <property type="component" value="Unassembled WGS sequence"/>
</dbReference>
<dbReference type="AlphaFoldDB" id="A0A4R2N0L7"/>
<protein>
    <submittedName>
        <fullName evidence="4">ABC-type branched-subunit amino acid transport system substrate-binding protein</fullName>
    </submittedName>
</protein>
<dbReference type="InterPro" id="IPR028082">
    <property type="entry name" value="Peripla_BP_I"/>
</dbReference>
<keyword evidence="2" id="KW-0732">Signal</keyword>
<dbReference type="PANTHER" id="PTHR47235">
    <property type="entry name" value="BLR6548 PROTEIN"/>
    <property type="match status" value="1"/>
</dbReference>
<dbReference type="SUPFAM" id="SSF53822">
    <property type="entry name" value="Periplasmic binding protein-like I"/>
    <property type="match status" value="1"/>
</dbReference>
<evidence type="ECO:0000256" key="1">
    <source>
        <dbReference type="ARBA" id="ARBA00010062"/>
    </source>
</evidence>
<evidence type="ECO:0000256" key="2">
    <source>
        <dbReference type="ARBA" id="ARBA00022729"/>
    </source>
</evidence>
<dbReference type="PANTHER" id="PTHR47235:SF1">
    <property type="entry name" value="BLR6548 PROTEIN"/>
    <property type="match status" value="1"/>
</dbReference>
<name>A0A4R2N0L7_9BURK</name>
<dbReference type="Gene3D" id="3.40.50.2300">
    <property type="match status" value="2"/>
</dbReference>
<proteinExistence type="inferred from homology"/>
<dbReference type="EMBL" id="SLXH01000035">
    <property type="protein sequence ID" value="TCP12969.1"/>
    <property type="molecule type" value="Genomic_DNA"/>
</dbReference>
<accession>A0A4R2N0L7</accession>
<sequence>MRNVNSGYWRLAVALSAGLVWCCVARGADMIVLGQSLNIGPDSDGGGLRVMAAAKGYIDGVNAAGGVQGRRLDLVTLNDDGDPRKHERNVRELITQRGAVALLNCQGEASCRASAAVTAVLKVPLVGPLSGASALARSNAPWLFQVRASSTREVEALARQFKAIACFRVAIVTDAPESESVAALKSAMGGQGMTATVLAVPVGLPGDSAQKLIKALGGESFHGAVLALQLPTAEALVDLQLGAREEWPRVIASLASPHLNTLMAGFKGSLFGFTAVVPNPEAGNLRLVQEFQRNMDTYGAGHAVTFVGMEAYINTRVLVEALRRTPRLTTEAVAATLSQLNDLDLGGFSVSFARQRNQGSDWVDVGVRSRYGQLIR</sequence>
<organism evidence="4 5">
    <name type="scientific">Simplicispira metamorpha</name>
    <dbReference type="NCBI Taxonomy" id="80881"/>
    <lineage>
        <taxon>Bacteria</taxon>
        <taxon>Pseudomonadati</taxon>
        <taxon>Pseudomonadota</taxon>
        <taxon>Betaproteobacteria</taxon>
        <taxon>Burkholderiales</taxon>
        <taxon>Comamonadaceae</taxon>
        <taxon>Simplicispira</taxon>
    </lineage>
</organism>
<reference evidence="4 5" key="1">
    <citation type="submission" date="2019-03" db="EMBL/GenBank/DDBJ databases">
        <title>Genomic Encyclopedia of Type Strains, Phase IV (KMG-IV): sequencing the most valuable type-strain genomes for metagenomic binning, comparative biology and taxonomic classification.</title>
        <authorList>
            <person name="Goeker M."/>
        </authorList>
    </citation>
    <scope>NUCLEOTIDE SEQUENCE [LARGE SCALE GENOMIC DNA]</scope>
    <source>
        <strain evidence="4 5">DSM 1837</strain>
    </source>
</reference>
<dbReference type="Pfam" id="PF13458">
    <property type="entry name" value="Peripla_BP_6"/>
    <property type="match status" value="1"/>
</dbReference>
<keyword evidence="5" id="KW-1185">Reference proteome</keyword>
<evidence type="ECO:0000259" key="3">
    <source>
        <dbReference type="Pfam" id="PF13458"/>
    </source>
</evidence>
<evidence type="ECO:0000313" key="4">
    <source>
        <dbReference type="EMBL" id="TCP12969.1"/>
    </source>
</evidence>
<comment type="caution">
    <text evidence="4">The sequence shown here is derived from an EMBL/GenBank/DDBJ whole genome shotgun (WGS) entry which is preliminary data.</text>
</comment>
<dbReference type="InterPro" id="IPR028081">
    <property type="entry name" value="Leu-bd"/>
</dbReference>
<evidence type="ECO:0000313" key="5">
    <source>
        <dbReference type="Proteomes" id="UP000295182"/>
    </source>
</evidence>
<comment type="similarity">
    <text evidence="1">Belongs to the leucine-binding protein family.</text>
</comment>
<feature type="domain" description="Leucine-binding protein" evidence="3">
    <location>
        <begin position="47"/>
        <end position="359"/>
    </location>
</feature>
<gene>
    <name evidence="4" type="ORF">EV674_13525</name>
</gene>